<evidence type="ECO:0000256" key="1">
    <source>
        <dbReference type="ARBA" id="ARBA00003299"/>
    </source>
</evidence>
<dbReference type="InterPro" id="IPR014043">
    <property type="entry name" value="Acyl_transferase_dom"/>
</dbReference>
<dbReference type="InterPro" id="IPR057326">
    <property type="entry name" value="KR_dom"/>
</dbReference>
<dbReference type="GO" id="GO:0006633">
    <property type="term" value="P:fatty acid biosynthetic process"/>
    <property type="evidence" value="ECO:0007669"/>
    <property type="project" value="InterPro"/>
</dbReference>
<keyword evidence="4" id="KW-0597">Phosphoprotein</keyword>
<evidence type="ECO:0000313" key="12">
    <source>
        <dbReference type="Proteomes" id="UP000267798"/>
    </source>
</evidence>
<dbReference type="Pfam" id="PF08659">
    <property type="entry name" value="KR"/>
    <property type="match status" value="1"/>
</dbReference>
<dbReference type="InterPro" id="IPR020841">
    <property type="entry name" value="PKS_Beta-ketoAc_synthase_dom"/>
</dbReference>
<feature type="active site" description="Proton acceptor; for dehydratase activity" evidence="6">
    <location>
        <position position="938"/>
    </location>
</feature>
<dbReference type="InterPro" id="IPR009081">
    <property type="entry name" value="PP-bd_ACP"/>
</dbReference>
<keyword evidence="5" id="KW-0808">Transferase</keyword>
<dbReference type="Pfam" id="PF16197">
    <property type="entry name" value="KAsynt_C_assoc"/>
    <property type="match status" value="1"/>
</dbReference>
<dbReference type="Pfam" id="PF00698">
    <property type="entry name" value="Acyl_transf_1"/>
    <property type="match status" value="1"/>
</dbReference>
<dbReference type="Gene3D" id="3.40.366.10">
    <property type="entry name" value="Malonyl-Coenzyme A Acyl Carrier Protein, domain 2"/>
    <property type="match status" value="1"/>
</dbReference>
<dbReference type="InterPro" id="IPR036736">
    <property type="entry name" value="ACP-like_sf"/>
</dbReference>
<dbReference type="PANTHER" id="PTHR43775">
    <property type="entry name" value="FATTY ACID SYNTHASE"/>
    <property type="match status" value="1"/>
</dbReference>
<dbReference type="GO" id="GO:0005737">
    <property type="term" value="C:cytoplasm"/>
    <property type="evidence" value="ECO:0007669"/>
    <property type="project" value="TreeGrafter"/>
</dbReference>
<dbReference type="InterPro" id="IPR036291">
    <property type="entry name" value="NAD(P)-bd_dom_sf"/>
</dbReference>
<dbReference type="InterPro" id="IPR049900">
    <property type="entry name" value="PKS_mFAS_DH"/>
</dbReference>
<dbReference type="Pfam" id="PF21089">
    <property type="entry name" value="PKS_DH_N"/>
    <property type="match status" value="1"/>
</dbReference>
<dbReference type="InterPro" id="IPR018201">
    <property type="entry name" value="Ketoacyl_synth_AS"/>
</dbReference>
<dbReference type="SMART" id="SM00825">
    <property type="entry name" value="PKS_KS"/>
    <property type="match status" value="1"/>
</dbReference>
<dbReference type="SUPFAM" id="SSF53901">
    <property type="entry name" value="Thiolase-like"/>
    <property type="match status" value="1"/>
</dbReference>
<dbReference type="InterPro" id="IPR050091">
    <property type="entry name" value="PKS_NRPS_Biosynth_Enz"/>
</dbReference>
<evidence type="ECO:0000259" key="10">
    <source>
        <dbReference type="PROSITE" id="PS52019"/>
    </source>
</evidence>
<dbReference type="InterPro" id="IPR020806">
    <property type="entry name" value="PKS_PP-bd"/>
</dbReference>
<dbReference type="SUPFAM" id="SSF51735">
    <property type="entry name" value="NAD(P)-binding Rossmann-fold domains"/>
    <property type="match status" value="2"/>
</dbReference>
<protein>
    <submittedName>
        <fullName evidence="11">SDR family NAD(P)-dependent oxidoreductase</fullName>
    </submittedName>
</protein>
<dbReference type="FunFam" id="3.40.47.10:FF:000019">
    <property type="entry name" value="Polyketide synthase type I"/>
    <property type="match status" value="1"/>
</dbReference>
<dbReference type="InterPro" id="IPR014031">
    <property type="entry name" value="Ketoacyl_synth_C"/>
</dbReference>
<evidence type="ECO:0000259" key="9">
    <source>
        <dbReference type="PROSITE" id="PS52004"/>
    </source>
</evidence>
<dbReference type="Gene3D" id="3.30.70.3290">
    <property type="match status" value="1"/>
</dbReference>
<dbReference type="GO" id="GO:0031177">
    <property type="term" value="F:phosphopantetheine binding"/>
    <property type="evidence" value="ECO:0007669"/>
    <property type="project" value="InterPro"/>
</dbReference>
<dbReference type="SMART" id="SM00826">
    <property type="entry name" value="PKS_DH"/>
    <property type="match status" value="1"/>
</dbReference>
<feature type="domain" description="PKS/mFAS DH" evidence="10">
    <location>
        <begin position="909"/>
        <end position="1185"/>
    </location>
</feature>
<dbReference type="SMART" id="SM00822">
    <property type="entry name" value="PKS_KR"/>
    <property type="match status" value="1"/>
</dbReference>
<dbReference type="Gene3D" id="3.10.129.110">
    <property type="entry name" value="Polyketide synthase dehydratase"/>
    <property type="match status" value="1"/>
</dbReference>
<feature type="coiled-coil region" evidence="7">
    <location>
        <begin position="677"/>
        <end position="704"/>
    </location>
</feature>
<dbReference type="GO" id="GO:0004315">
    <property type="term" value="F:3-oxoacyl-[acyl-carrier-protein] synthase activity"/>
    <property type="evidence" value="ECO:0007669"/>
    <property type="project" value="InterPro"/>
</dbReference>
<feature type="domain" description="Carrier" evidence="8">
    <location>
        <begin position="1725"/>
        <end position="1802"/>
    </location>
</feature>
<dbReference type="Gene3D" id="3.40.50.720">
    <property type="entry name" value="NAD(P)-binding Rossmann-like Domain"/>
    <property type="match status" value="1"/>
</dbReference>
<keyword evidence="7" id="KW-0175">Coiled coil</keyword>
<dbReference type="GO" id="GO:0071770">
    <property type="term" value="P:DIM/DIP cell wall layer assembly"/>
    <property type="evidence" value="ECO:0007669"/>
    <property type="project" value="TreeGrafter"/>
</dbReference>
<sequence>MGINELQHAKEPIAIIGMGCRFPGGASNPEAFWNILQRGVDGITDVPQDRWSKASYYDPDRSKPGKTNTQWGGFLEQVDRFDASFFGISPREASLMDPQQRLLLEVCWEALENGGQAAERLKGSDTGVFMGGFTLDYKLLQFSESNRHLVDSHTATGAMMTLLANRISYLFDFRGPSISLDTACSSSLVAVHLACQSLWNGESSMALAGGVNVMLKPDYFIAESKAGMLSPDGRSKAFDSRANGYVRGEGAGIIVLKPLSKAIQDGDPIHAVIRGTGVNQDGHSSGITVPRGEAQRALMEEVYRRAGVHPADVQYVEAHGTGTPVGDPIEANALGAFLSEGREDGKPCFIGSVKTNIGHTEAAAGVAGLIKAVLCLKHRQIPPHLHLIEANENIRFDELKLQVPQQLTDWPEAHGPRLAGVNSFGFGGTNAHVIVQEAPSLGGIQRQGGGEEERDMLLPLSARSEEALRTFAMAMSSRLERDAGAASLQDTGYMLARRRDHHGVRAAAVAGTKKEWTELLESIAQRDAVSEQRGLNRDGTAAALPPLAFVFTGMGPQWWAMGRQLLGDEPVFRAAIEKCDRLFAAHAGWSLLDAMTAKEAESRMGETEVAQPANFAIQVALAELWQSWGITPEAIVGHSAGEVAAAYIAGAMSLEEAVRVIYHRSRLQQKTTGQGKMAAVGLSLEEAERRLARAEGEVSIAAINSPSAVTLVGEPEALKSLTDKLESEGIFCKYLHVSVPYHSHYMEPLQAELLEVLRDLELTQTAIPLYSTATGRRIEGTELHADYWWRNVREPVCFASAVQDMIRDGYGVFVEIGPHPVLSSSISELLMKLGRTGHTIPSLKRGASERRTVLESLGLLYEFGYEINWDALYPGKKPFVPYPSYPWQRQRYWHESALSEQDRIGVPSHPLLGRRLPSPFPTWEVELDTRRLPFLDDHRIQNAVVFPGAGYVEMGLAATKELYGEEAGVLHTESIAFKKALFIGEGETVKLRLTVDPEASRFSIFSSRDDTEWTLHAEGSVRPYYSEEQAVSLQLLRERCGNEIAREDCYSHFKTMGLQYGVTFQGISQLWQGRSEALARVQVPNSLSAELPDYRVHPAVLDVCFQVMAAALPIDPQASSVYMPVGVARGHVYRRLSDEMWIHAAISEQDASGLLGDIRLMDGEGNLILDIQGCRAVSLRDESAALNKPQGLYELNWVRQERLPSEAIEDQQSGERWLLFMDRHGAGEKLAGELAGRGAACIRIYPEVEYRADEPLGQYGVNPASPDDFIRLLESVCAGEEADIRGVIHLWSLNADHGEEANQAELLEAERQGVIAVMHLVQAVAARSWRRKPKLWLVTSDSQPVQPGVRGLAIHQSMLWGLARTLGHQEHQDIWGGIIDTEKLCMDMLVEEMFRSDGEDQVAFRGGERYIARLQECAPMARIPAKLRPDGSYLITGGFGGLGQLVAKWMVERGARRIILAGREQLPPRAQWKAAQRDHAPAAKRIAAVRELEAMGASVHVAALDVADAGQLAEFMQTYELEGWPEVRGIIHAAGVAEPQLLVQMTKGQFSDVLRPKVAGAWNLHRQFADAPLDFFVLFSSLASVVVSPGQANYSAGNAFLDALAHHRRSLGLPGLSINWGPWGEIGMATQLDLVEFFGNRGFYPMSNTQGLEAMEHLLGQRLSQATVLAADWPVVAEKNFPMGIAPIMLERLSAQTGEDRQAGGRHDGQAGIRSRLEGASVADERYRLLEEYLMEAVSGILRINRSQLSPEQPLSIWGLDSMMAIEMKNRIESNLGTSVAVVELLKGSSVSQLTAMLLSQLADEMKELDADLKELLSEADSLSLEEVEALLQEVAAGRGPME</sequence>
<dbReference type="SUPFAM" id="SSF55048">
    <property type="entry name" value="Probable ACP-binding domain of malonyl-CoA ACP transacylase"/>
    <property type="match status" value="1"/>
</dbReference>
<dbReference type="InterPro" id="IPR042104">
    <property type="entry name" value="PKS_dehydratase_sf"/>
</dbReference>
<dbReference type="CDD" id="cd00833">
    <property type="entry name" value="PKS"/>
    <property type="match status" value="1"/>
</dbReference>
<dbReference type="InterPro" id="IPR016036">
    <property type="entry name" value="Malonyl_transacylase_ACP-bd"/>
</dbReference>
<evidence type="ECO:0000256" key="6">
    <source>
        <dbReference type="PROSITE-ProRule" id="PRU01363"/>
    </source>
</evidence>
<dbReference type="PROSITE" id="PS00606">
    <property type="entry name" value="KS3_1"/>
    <property type="match status" value="1"/>
</dbReference>
<keyword evidence="3" id="KW-0596">Phosphopantetheine</keyword>
<feature type="active site" description="Proton donor; for dehydratase activity" evidence="6">
    <location>
        <position position="1102"/>
    </location>
</feature>
<dbReference type="SUPFAM" id="SSF52151">
    <property type="entry name" value="FabD/lysophospholipase-like"/>
    <property type="match status" value="1"/>
</dbReference>
<evidence type="ECO:0000259" key="8">
    <source>
        <dbReference type="PROSITE" id="PS50075"/>
    </source>
</evidence>
<dbReference type="Pfam" id="PF14765">
    <property type="entry name" value="PS-DH"/>
    <property type="match status" value="1"/>
</dbReference>
<dbReference type="InterPro" id="IPR014030">
    <property type="entry name" value="Ketoacyl_synth_N"/>
</dbReference>
<dbReference type="Pfam" id="PF02801">
    <property type="entry name" value="Ketoacyl-synt_C"/>
    <property type="match status" value="1"/>
</dbReference>
<evidence type="ECO:0000256" key="4">
    <source>
        <dbReference type="ARBA" id="ARBA00022553"/>
    </source>
</evidence>
<dbReference type="PROSITE" id="PS50075">
    <property type="entry name" value="CARRIER"/>
    <property type="match status" value="1"/>
</dbReference>
<dbReference type="Gene3D" id="1.10.1200.10">
    <property type="entry name" value="ACP-like"/>
    <property type="match status" value="1"/>
</dbReference>
<dbReference type="Pfam" id="PF00550">
    <property type="entry name" value="PP-binding"/>
    <property type="match status" value="1"/>
</dbReference>
<dbReference type="InterPro" id="IPR001227">
    <property type="entry name" value="Ac_transferase_dom_sf"/>
</dbReference>
<dbReference type="InterPro" id="IPR016039">
    <property type="entry name" value="Thiolase-like"/>
</dbReference>
<evidence type="ECO:0000256" key="5">
    <source>
        <dbReference type="ARBA" id="ARBA00022679"/>
    </source>
</evidence>
<dbReference type="InterPro" id="IPR032821">
    <property type="entry name" value="PKS_assoc"/>
</dbReference>
<dbReference type="InterPro" id="IPR049552">
    <property type="entry name" value="PKS_DH_N"/>
</dbReference>
<dbReference type="InterPro" id="IPR049551">
    <property type="entry name" value="PKS_DH_C"/>
</dbReference>
<evidence type="ECO:0000256" key="2">
    <source>
        <dbReference type="ARBA" id="ARBA00004789"/>
    </source>
</evidence>
<dbReference type="OrthoDB" id="9765680at2"/>
<dbReference type="PROSITE" id="PS52004">
    <property type="entry name" value="KS3_2"/>
    <property type="match status" value="1"/>
</dbReference>
<dbReference type="SMART" id="SM00823">
    <property type="entry name" value="PKS_PP"/>
    <property type="match status" value="1"/>
</dbReference>
<reference evidence="11 12" key="1">
    <citation type="submission" date="2018-09" db="EMBL/GenBank/DDBJ databases">
        <title>Paenibacillus aracenensis nov. sp. isolated from a cave in southern Spain.</title>
        <authorList>
            <person name="Jurado V."/>
            <person name="Gutierrez-Patricio S."/>
            <person name="Gonzalez-Pimentel J.L."/>
            <person name="Miller A.Z."/>
            <person name="Laiz L."/>
            <person name="Saiz-Jimenez C."/>
        </authorList>
    </citation>
    <scope>NUCLEOTIDE SEQUENCE [LARGE SCALE GENOMIC DNA]</scope>
    <source>
        <strain evidence="11 12">JCM 19203</strain>
    </source>
</reference>
<evidence type="ECO:0000256" key="7">
    <source>
        <dbReference type="SAM" id="Coils"/>
    </source>
</evidence>
<dbReference type="CDD" id="cd08955">
    <property type="entry name" value="KR_2_FAS_SDR_x"/>
    <property type="match status" value="1"/>
</dbReference>
<accession>A0A3A6PM10</accession>
<comment type="pathway">
    <text evidence="2">Antibiotic biosynthesis; bacillaene biosynthesis.</text>
</comment>
<organism evidence="11 12">
    <name type="scientific">Paenibacillus pinisoli</name>
    <dbReference type="NCBI Taxonomy" id="1276110"/>
    <lineage>
        <taxon>Bacteria</taxon>
        <taxon>Bacillati</taxon>
        <taxon>Bacillota</taxon>
        <taxon>Bacilli</taxon>
        <taxon>Bacillales</taxon>
        <taxon>Paenibacillaceae</taxon>
        <taxon>Paenibacillus</taxon>
    </lineage>
</organism>
<dbReference type="InterPro" id="IPR013968">
    <property type="entry name" value="PKS_KR"/>
</dbReference>
<proteinExistence type="predicted"/>
<gene>
    <name evidence="11" type="ORF">D3P09_16855</name>
</gene>
<feature type="region of interest" description="N-terminal hotdog fold" evidence="6">
    <location>
        <begin position="909"/>
        <end position="1028"/>
    </location>
</feature>
<dbReference type="Proteomes" id="UP000267798">
    <property type="component" value="Unassembled WGS sequence"/>
</dbReference>
<comment type="function">
    <text evidence="1">Involved in some intermediate steps for the synthesis of the antibiotic polyketide bacillaene which is involved in secondary metabolism.</text>
</comment>
<dbReference type="FunFam" id="3.40.366.10:FF:000002">
    <property type="entry name" value="Probable polyketide synthase 2"/>
    <property type="match status" value="1"/>
</dbReference>
<dbReference type="Gene3D" id="3.40.47.10">
    <property type="match status" value="1"/>
</dbReference>
<dbReference type="InterPro" id="IPR016035">
    <property type="entry name" value="Acyl_Trfase/lysoPLipase"/>
</dbReference>
<feature type="coiled-coil region" evidence="7">
    <location>
        <begin position="1799"/>
        <end position="1826"/>
    </location>
</feature>
<dbReference type="PANTHER" id="PTHR43775:SF37">
    <property type="entry name" value="SI:DKEY-61P9.11"/>
    <property type="match status" value="1"/>
</dbReference>
<evidence type="ECO:0000256" key="3">
    <source>
        <dbReference type="ARBA" id="ARBA00022450"/>
    </source>
</evidence>
<feature type="domain" description="Ketosynthase family 3 (KS3)" evidence="9">
    <location>
        <begin position="10"/>
        <end position="437"/>
    </location>
</feature>
<evidence type="ECO:0000313" key="11">
    <source>
        <dbReference type="EMBL" id="RJX39279.1"/>
    </source>
</evidence>
<dbReference type="SUPFAM" id="SSF47336">
    <property type="entry name" value="ACP-like"/>
    <property type="match status" value="1"/>
</dbReference>
<comment type="caution">
    <text evidence="11">The sequence shown here is derived from an EMBL/GenBank/DDBJ whole genome shotgun (WGS) entry which is preliminary data.</text>
</comment>
<dbReference type="EMBL" id="QXQB01000003">
    <property type="protein sequence ID" value="RJX39279.1"/>
    <property type="molecule type" value="Genomic_DNA"/>
</dbReference>
<dbReference type="Pfam" id="PF00109">
    <property type="entry name" value="ketoacyl-synt"/>
    <property type="match status" value="1"/>
</dbReference>
<dbReference type="PROSITE" id="PS52019">
    <property type="entry name" value="PKS_MFAS_DH"/>
    <property type="match status" value="1"/>
</dbReference>
<keyword evidence="12" id="KW-1185">Reference proteome</keyword>
<name>A0A3A6PM10_9BACL</name>
<dbReference type="InterPro" id="IPR020807">
    <property type="entry name" value="PKS_DH"/>
</dbReference>
<dbReference type="GO" id="GO:0004312">
    <property type="term" value="F:fatty acid synthase activity"/>
    <property type="evidence" value="ECO:0007669"/>
    <property type="project" value="TreeGrafter"/>
</dbReference>
<dbReference type="GO" id="GO:0005886">
    <property type="term" value="C:plasma membrane"/>
    <property type="evidence" value="ECO:0007669"/>
    <property type="project" value="TreeGrafter"/>
</dbReference>
<dbReference type="SMART" id="SM00827">
    <property type="entry name" value="PKS_AT"/>
    <property type="match status" value="1"/>
</dbReference>
<feature type="region of interest" description="C-terminal hotdog fold" evidence="6">
    <location>
        <begin position="1041"/>
        <end position="1185"/>
    </location>
</feature>